<protein>
    <recommendedName>
        <fullName evidence="6">Adhesin domain-containing protein</fullName>
    </recommendedName>
</protein>
<evidence type="ECO:0000256" key="1">
    <source>
        <dbReference type="SAM" id="MobiDB-lite"/>
    </source>
</evidence>
<gene>
    <name evidence="4" type="ORF">FOMPIDRAFT_1026307</name>
</gene>
<feature type="transmembrane region" description="Helical" evidence="2">
    <location>
        <begin position="90"/>
        <end position="108"/>
    </location>
</feature>
<dbReference type="OrthoDB" id="2991206at2759"/>
<reference evidence="4 5" key="1">
    <citation type="journal article" date="2012" name="Science">
        <title>The Paleozoic origin of enzymatic lignin decomposition reconstructed from 31 fungal genomes.</title>
        <authorList>
            <person name="Floudas D."/>
            <person name="Binder M."/>
            <person name="Riley R."/>
            <person name="Barry K."/>
            <person name="Blanchette R.A."/>
            <person name="Henrissat B."/>
            <person name="Martinez A.T."/>
            <person name="Otillar R."/>
            <person name="Spatafora J.W."/>
            <person name="Yadav J.S."/>
            <person name="Aerts A."/>
            <person name="Benoit I."/>
            <person name="Boyd A."/>
            <person name="Carlson A."/>
            <person name="Copeland A."/>
            <person name="Coutinho P.M."/>
            <person name="de Vries R.P."/>
            <person name="Ferreira P."/>
            <person name="Findley K."/>
            <person name="Foster B."/>
            <person name="Gaskell J."/>
            <person name="Glotzer D."/>
            <person name="Gorecki P."/>
            <person name="Heitman J."/>
            <person name="Hesse C."/>
            <person name="Hori C."/>
            <person name="Igarashi K."/>
            <person name="Jurgens J.A."/>
            <person name="Kallen N."/>
            <person name="Kersten P."/>
            <person name="Kohler A."/>
            <person name="Kuees U."/>
            <person name="Kumar T.K.A."/>
            <person name="Kuo A."/>
            <person name="LaButti K."/>
            <person name="Larrondo L.F."/>
            <person name="Lindquist E."/>
            <person name="Ling A."/>
            <person name="Lombard V."/>
            <person name="Lucas S."/>
            <person name="Lundell T."/>
            <person name="Martin R."/>
            <person name="McLaughlin D.J."/>
            <person name="Morgenstern I."/>
            <person name="Morin E."/>
            <person name="Murat C."/>
            <person name="Nagy L.G."/>
            <person name="Nolan M."/>
            <person name="Ohm R.A."/>
            <person name="Patyshakuliyeva A."/>
            <person name="Rokas A."/>
            <person name="Ruiz-Duenas F.J."/>
            <person name="Sabat G."/>
            <person name="Salamov A."/>
            <person name="Samejima M."/>
            <person name="Schmutz J."/>
            <person name="Slot J.C."/>
            <person name="St John F."/>
            <person name="Stenlid J."/>
            <person name="Sun H."/>
            <person name="Sun S."/>
            <person name="Syed K."/>
            <person name="Tsang A."/>
            <person name="Wiebenga A."/>
            <person name="Young D."/>
            <person name="Pisabarro A."/>
            <person name="Eastwood D.C."/>
            <person name="Martin F."/>
            <person name="Cullen D."/>
            <person name="Grigoriev I.V."/>
            <person name="Hibbett D.S."/>
        </authorList>
    </citation>
    <scope>NUCLEOTIDE SEQUENCE</scope>
    <source>
        <strain evidence="5">FP-58527</strain>
    </source>
</reference>
<proteinExistence type="predicted"/>
<keyword evidence="2" id="KW-0472">Membrane</keyword>
<feature type="signal peptide" evidence="3">
    <location>
        <begin position="1"/>
        <end position="22"/>
    </location>
</feature>
<dbReference type="AlphaFoldDB" id="S8EX39"/>
<dbReference type="InParanoid" id="S8EX39"/>
<evidence type="ECO:0000313" key="5">
    <source>
        <dbReference type="Proteomes" id="UP000015241"/>
    </source>
</evidence>
<evidence type="ECO:0000256" key="3">
    <source>
        <dbReference type="SAM" id="SignalP"/>
    </source>
</evidence>
<keyword evidence="2" id="KW-0812">Transmembrane</keyword>
<dbReference type="EMBL" id="KE504243">
    <property type="protein sequence ID" value="EPS94155.1"/>
    <property type="molecule type" value="Genomic_DNA"/>
</dbReference>
<sequence length="437" mass="47639">MPPAQRRSTGLGFWGMVAGVMAALKLKEKWDDYRQLPTEPDGETGPLALHSPSREGAGLPTLDTEIPATSTRRTRKKADCCMCCGIRCGLFWKAFGIVCALLLGWQLVQFAIWMMKPKPTGLEEMPEFSKSLPCADAPHFYQGQEKLTYSVPVDSEGQHTLDIRGSGVGTLVIAQGDYEASDLIYQMSVRTNKVVFLDSIKVKYANKGDEDATSKMSLSTPLVLGNACLRFDMTVYVPYTVRQLTIQSSATTQIKFDSESNLDLDALVIRSSGFDNTNMVLPHRGVHASALFIDVQRGWLVGDVTIEDRATLTTARGDAALNVHVFPAPTPADPPATAHLETTTGSGRADVFYASHPGHPHRPIDSVHRVSNTGDLYLTYKDAAFSGTVNLTARSFSASGLHDAVPRLADQLPWVGEKDGVDKIVVDSKNGWVGLYF</sequence>
<keyword evidence="2" id="KW-1133">Transmembrane helix</keyword>
<dbReference type="Proteomes" id="UP000015241">
    <property type="component" value="Unassembled WGS sequence"/>
</dbReference>
<feature type="region of interest" description="Disordered" evidence="1">
    <location>
        <begin position="35"/>
        <end position="64"/>
    </location>
</feature>
<evidence type="ECO:0000313" key="4">
    <source>
        <dbReference type="EMBL" id="EPS94155.1"/>
    </source>
</evidence>
<feature type="chain" id="PRO_5004563289" description="Adhesin domain-containing protein" evidence="3">
    <location>
        <begin position="23"/>
        <end position="437"/>
    </location>
</feature>
<dbReference type="eggNOG" id="ENOG502SGHI">
    <property type="taxonomic scope" value="Eukaryota"/>
</dbReference>
<evidence type="ECO:0000256" key="2">
    <source>
        <dbReference type="SAM" id="Phobius"/>
    </source>
</evidence>
<dbReference type="HOGENOM" id="CLU_609826_0_0_1"/>
<name>S8EX39_FOMSC</name>
<keyword evidence="5" id="KW-1185">Reference proteome</keyword>
<accession>S8EX39</accession>
<organism evidence="4 5">
    <name type="scientific">Fomitopsis schrenkii</name>
    <name type="common">Brown rot fungus</name>
    <dbReference type="NCBI Taxonomy" id="2126942"/>
    <lineage>
        <taxon>Eukaryota</taxon>
        <taxon>Fungi</taxon>
        <taxon>Dikarya</taxon>
        <taxon>Basidiomycota</taxon>
        <taxon>Agaricomycotina</taxon>
        <taxon>Agaricomycetes</taxon>
        <taxon>Polyporales</taxon>
        <taxon>Fomitopsis</taxon>
    </lineage>
</organism>
<keyword evidence="3" id="KW-0732">Signal</keyword>
<evidence type="ECO:0008006" key="6">
    <source>
        <dbReference type="Google" id="ProtNLM"/>
    </source>
</evidence>